<name>G8UHT4_TANFA</name>
<protein>
    <submittedName>
        <fullName evidence="2">Uncharacterized protein</fullName>
    </submittedName>
</protein>
<dbReference type="Proteomes" id="UP000005436">
    <property type="component" value="Chromosome"/>
</dbReference>
<accession>G8UHT4</accession>
<dbReference type="HOGENOM" id="CLU_3158740_0_0_10"/>
<proteinExistence type="predicted"/>
<evidence type="ECO:0000313" key="3">
    <source>
        <dbReference type="Proteomes" id="UP000005436"/>
    </source>
</evidence>
<organism evidence="2 3">
    <name type="scientific">Tannerella forsythia (strain ATCC 43037 / JCM 10827 / CCUG 21028 A / KCTC 5666 / FDC 338)</name>
    <name type="common">Bacteroides forsythus</name>
    <dbReference type="NCBI Taxonomy" id="203275"/>
    <lineage>
        <taxon>Bacteria</taxon>
        <taxon>Pseudomonadati</taxon>
        <taxon>Bacteroidota</taxon>
        <taxon>Bacteroidia</taxon>
        <taxon>Bacteroidales</taxon>
        <taxon>Tannerellaceae</taxon>
        <taxon>Tannerella</taxon>
    </lineage>
</organism>
<dbReference type="AlphaFoldDB" id="G8UHT4"/>
<sequence>MKNEKCSPKDFSFFVFHFPITPCGHERKEQNGEEPHVPTPPAGGETTP</sequence>
<reference evidence="3" key="1">
    <citation type="submission" date="2011-12" db="EMBL/GenBank/DDBJ databases">
        <title>Complete sequence of Tannerella forsythia ATCC 43037.</title>
        <authorList>
            <person name="Dewhirst F."/>
            <person name="Tanner A."/>
            <person name="Izard J."/>
            <person name="Brinkac L."/>
            <person name="Durkin A.S."/>
            <person name="Hostetler J."/>
            <person name="Shetty J."/>
            <person name="Torralba M."/>
            <person name="Gill S."/>
            <person name="Nelson K."/>
        </authorList>
    </citation>
    <scope>NUCLEOTIDE SEQUENCE [LARGE SCALE GENOMIC DNA]</scope>
    <source>
        <strain evidence="3">ATCC 43037 / JCM 10827 / CCUG 33226 / KCTC 5666 / FDC 338</strain>
    </source>
</reference>
<feature type="region of interest" description="Disordered" evidence="1">
    <location>
        <begin position="23"/>
        <end position="48"/>
    </location>
</feature>
<dbReference type="EMBL" id="CP003191">
    <property type="protein sequence ID" value="AEW22126.1"/>
    <property type="molecule type" value="Genomic_DNA"/>
</dbReference>
<gene>
    <name evidence="2" type="ordered locus">BFO_1102</name>
</gene>
<dbReference type="KEGG" id="tfo:BFO_1102"/>
<feature type="compositionally biased region" description="Basic and acidic residues" evidence="1">
    <location>
        <begin position="24"/>
        <end position="36"/>
    </location>
</feature>
<keyword evidence="3" id="KW-1185">Reference proteome</keyword>
<evidence type="ECO:0000256" key="1">
    <source>
        <dbReference type="SAM" id="MobiDB-lite"/>
    </source>
</evidence>
<evidence type="ECO:0000313" key="2">
    <source>
        <dbReference type="EMBL" id="AEW22126.1"/>
    </source>
</evidence>